<gene>
    <name evidence="2" type="ORF">BT63DRAFT_478434</name>
</gene>
<feature type="region of interest" description="Disordered" evidence="1">
    <location>
        <begin position="343"/>
        <end position="368"/>
    </location>
</feature>
<organism evidence="2 3">
    <name type="scientific">Microthyrium microscopicum</name>
    <dbReference type="NCBI Taxonomy" id="703497"/>
    <lineage>
        <taxon>Eukaryota</taxon>
        <taxon>Fungi</taxon>
        <taxon>Dikarya</taxon>
        <taxon>Ascomycota</taxon>
        <taxon>Pezizomycotina</taxon>
        <taxon>Dothideomycetes</taxon>
        <taxon>Dothideomycetes incertae sedis</taxon>
        <taxon>Microthyriales</taxon>
        <taxon>Microthyriaceae</taxon>
        <taxon>Microthyrium</taxon>
    </lineage>
</organism>
<feature type="region of interest" description="Disordered" evidence="1">
    <location>
        <begin position="296"/>
        <end position="331"/>
    </location>
</feature>
<dbReference type="Proteomes" id="UP000799302">
    <property type="component" value="Unassembled WGS sequence"/>
</dbReference>
<evidence type="ECO:0000313" key="3">
    <source>
        <dbReference type="Proteomes" id="UP000799302"/>
    </source>
</evidence>
<protein>
    <submittedName>
        <fullName evidence="2">PEBP-like protein</fullName>
    </submittedName>
</protein>
<dbReference type="OrthoDB" id="2153661at2759"/>
<reference evidence="2" key="1">
    <citation type="journal article" date="2020" name="Stud. Mycol.">
        <title>101 Dothideomycetes genomes: a test case for predicting lifestyles and emergence of pathogens.</title>
        <authorList>
            <person name="Haridas S."/>
            <person name="Albert R."/>
            <person name="Binder M."/>
            <person name="Bloem J."/>
            <person name="Labutti K."/>
            <person name="Salamov A."/>
            <person name="Andreopoulos B."/>
            <person name="Baker S."/>
            <person name="Barry K."/>
            <person name="Bills G."/>
            <person name="Bluhm B."/>
            <person name="Cannon C."/>
            <person name="Castanera R."/>
            <person name="Culley D."/>
            <person name="Daum C."/>
            <person name="Ezra D."/>
            <person name="Gonzalez J."/>
            <person name="Henrissat B."/>
            <person name="Kuo A."/>
            <person name="Liang C."/>
            <person name="Lipzen A."/>
            <person name="Lutzoni F."/>
            <person name="Magnuson J."/>
            <person name="Mondo S."/>
            <person name="Nolan M."/>
            <person name="Ohm R."/>
            <person name="Pangilinan J."/>
            <person name="Park H.-J."/>
            <person name="Ramirez L."/>
            <person name="Alfaro M."/>
            <person name="Sun H."/>
            <person name="Tritt A."/>
            <person name="Yoshinaga Y."/>
            <person name="Zwiers L.-H."/>
            <person name="Turgeon B."/>
            <person name="Goodwin S."/>
            <person name="Spatafora J."/>
            <person name="Crous P."/>
            <person name="Grigoriev I."/>
        </authorList>
    </citation>
    <scope>NUCLEOTIDE SEQUENCE</scope>
    <source>
        <strain evidence="2">CBS 115976</strain>
    </source>
</reference>
<sequence length="521" mass="57905">MAARLSSARALSHSSSCIRPSRTSRQIPLTVRQFSLSAQAQAELQEETPVDAAFQQKPIGIRQRRRMAALASSPGISFEQLPYQCFQEARRVLAEAREEVVGNVQKMQARIDRLTALPLDTEDGFAVNSRNVTLRTMQKTLDDLKVDADIHNPVVKKRFEDGLGDMNKPIYRHLADKKWREYKRKLTMQRIETMSVVPDVLPQIDPIVSLDLGFSGHKVQPGEFVSSIRSQFPPSLSVQVFDGGERLVTVVVVDSDVPDIANDSFTTRCHGLYVNVPISPSNGRINLTNIPLPDVKKPVDKPARKLAADKSTKMEKVSKRAAHSPSVTGLERRTSEIARSIKGPRKETAKPTHVPGLPSITASPPTSRKFSTSALLRAAGEPTSHSGVAVATSSTMQSNTAEFLTNGTTVYSWLPPTAHKGGKYHRLSVWVLEQPSTKENHKIMLDSERLSKITSRQGFSMRNFISATACKPVGVTMFRTQWDEGMQTVMERYDPEGLKVMLRRAPALKGRPVKRDVKRLR</sequence>
<dbReference type="SUPFAM" id="SSF49777">
    <property type="entry name" value="PEBP-like"/>
    <property type="match status" value="1"/>
</dbReference>
<keyword evidence="3" id="KW-1185">Reference proteome</keyword>
<evidence type="ECO:0000313" key="2">
    <source>
        <dbReference type="EMBL" id="KAF2670260.1"/>
    </source>
</evidence>
<dbReference type="InterPro" id="IPR036610">
    <property type="entry name" value="PEBP-like_sf"/>
</dbReference>
<dbReference type="InterPro" id="IPR035810">
    <property type="entry name" value="PEBP_euk"/>
</dbReference>
<feature type="compositionally biased region" description="Basic and acidic residues" evidence="1">
    <location>
        <begin position="296"/>
        <end position="318"/>
    </location>
</feature>
<accession>A0A6A6UEN3</accession>
<dbReference type="EMBL" id="MU004234">
    <property type="protein sequence ID" value="KAF2670260.1"/>
    <property type="molecule type" value="Genomic_DNA"/>
</dbReference>
<dbReference type="PANTHER" id="PTHR11362">
    <property type="entry name" value="PHOSPHATIDYLETHANOLAMINE-BINDING PROTEIN"/>
    <property type="match status" value="1"/>
</dbReference>
<evidence type="ECO:0000256" key="1">
    <source>
        <dbReference type="SAM" id="MobiDB-lite"/>
    </source>
</evidence>
<dbReference type="Gene3D" id="3.90.280.10">
    <property type="entry name" value="PEBP-like"/>
    <property type="match status" value="2"/>
</dbReference>
<dbReference type="PANTHER" id="PTHR11362:SF82">
    <property type="entry name" value="PHOSPHATIDYLETHANOLAMINE-BINDING PROTEIN 4"/>
    <property type="match status" value="1"/>
</dbReference>
<proteinExistence type="predicted"/>
<dbReference type="Gene3D" id="1.20.58.1180">
    <property type="match status" value="1"/>
</dbReference>
<name>A0A6A6UEN3_9PEZI</name>
<dbReference type="AlphaFoldDB" id="A0A6A6UEN3"/>